<dbReference type="Pfam" id="PF00004">
    <property type="entry name" value="AAA"/>
    <property type="match status" value="1"/>
</dbReference>
<dbReference type="Pfam" id="PF12037">
    <property type="entry name" value="ATAD3_N"/>
    <property type="match status" value="1"/>
</dbReference>
<evidence type="ECO:0000256" key="11">
    <source>
        <dbReference type="SAM" id="MobiDB-lite"/>
    </source>
</evidence>
<dbReference type="PANTHER" id="PTHR23075:SF0">
    <property type="entry name" value="ATPASE FAMILY AAA DOMAIN-CONTAINING PROTEIN 3"/>
    <property type="match status" value="1"/>
</dbReference>
<evidence type="ECO:0000256" key="9">
    <source>
        <dbReference type="ARBA" id="ARBA00023271"/>
    </source>
</evidence>
<gene>
    <name evidence="13" type="ORF">RUM44_000254</name>
</gene>
<feature type="region of interest" description="Disordered" evidence="11">
    <location>
        <begin position="19"/>
        <end position="41"/>
    </location>
</feature>
<evidence type="ECO:0000256" key="10">
    <source>
        <dbReference type="SAM" id="Coils"/>
    </source>
</evidence>
<dbReference type="PANTHER" id="PTHR23075">
    <property type="entry name" value="PUTATIVE ATP-ASE"/>
    <property type="match status" value="1"/>
</dbReference>
<evidence type="ECO:0000256" key="2">
    <source>
        <dbReference type="ARBA" id="ARBA00004436"/>
    </source>
</evidence>
<evidence type="ECO:0000256" key="8">
    <source>
        <dbReference type="ARBA" id="ARBA00023136"/>
    </source>
</evidence>
<evidence type="ECO:0000259" key="12">
    <source>
        <dbReference type="SMART" id="SM00382"/>
    </source>
</evidence>
<name>A0ABR1B4X5_POLSC</name>
<dbReference type="Proteomes" id="UP001359485">
    <property type="component" value="Unassembled WGS sequence"/>
</dbReference>
<dbReference type="InterPro" id="IPR003959">
    <property type="entry name" value="ATPase_AAA_core"/>
</dbReference>
<feature type="domain" description="AAA+ ATPase" evidence="12">
    <location>
        <begin position="343"/>
        <end position="476"/>
    </location>
</feature>
<protein>
    <recommendedName>
        <fullName evidence="12">AAA+ ATPase domain-containing protein</fullName>
    </recommendedName>
</protein>
<comment type="subcellular location">
    <subcellularLocation>
        <location evidence="1">Mitochondrion inner membrane</location>
    </subcellularLocation>
    <subcellularLocation>
        <location evidence="2">Mitochondrion matrix</location>
        <location evidence="2">Mitochondrion nucleoid</location>
    </subcellularLocation>
</comment>
<keyword evidence="5" id="KW-0067">ATP-binding</keyword>
<evidence type="ECO:0000313" key="13">
    <source>
        <dbReference type="EMBL" id="KAK6635005.1"/>
    </source>
</evidence>
<keyword evidence="6 10" id="KW-0175">Coiled coil</keyword>
<feature type="region of interest" description="Disordered" evidence="11">
    <location>
        <begin position="142"/>
        <end position="163"/>
    </location>
</feature>
<evidence type="ECO:0000256" key="5">
    <source>
        <dbReference type="ARBA" id="ARBA00022840"/>
    </source>
</evidence>
<dbReference type="InterPro" id="IPR027417">
    <property type="entry name" value="P-loop_NTPase"/>
</dbReference>
<dbReference type="Gene3D" id="3.40.50.300">
    <property type="entry name" value="P-loop containing nucleotide triphosphate hydrolases"/>
    <property type="match status" value="1"/>
</dbReference>
<feature type="compositionally biased region" description="Gly residues" evidence="11">
    <location>
        <begin position="23"/>
        <end position="35"/>
    </location>
</feature>
<comment type="caution">
    <text evidence="13">The sequence shown here is derived from an EMBL/GenBank/DDBJ whole genome shotgun (WGS) entry which is preliminary data.</text>
</comment>
<evidence type="ECO:0000256" key="4">
    <source>
        <dbReference type="ARBA" id="ARBA00022792"/>
    </source>
</evidence>
<sequence length="626" mass="70743">MSWLFGYNKKQPPDFANLAGITPGIGDGSGGGGGDELPRDKSKMEAYRFDSGALERAAAAARELEKSKNAKEILEITKQQEVTKQQEYYKNLKEYEAHIEQSKIEQIRVNEEEKRKTLGEETKQHQLRAQYQDQLARKRYEDQLQQQRKTNEENLRRQEESVAKQEQLRRDTLEYELKRREEVDLKKLEAEMRAKAKVDRENQDLTLEQIKLRAAEDRTTKLESIITAGQVFGSGVNALLSDWDKVLTAVGGLSLLALGFYTAKGSTSVATTFIEARLGKPSLVRETSRFSLLDCILHPVKNFKKFYAKPADALSGVVLAPQLEERLRDIAIATKNTKHNKGMYRNILMHGPPGTGKTMFAKKLALHSGMDYAILTGGDVAPMGRDGVTAVHKVFDWASTSRKGLLLFVDEADAFLRKRSSETISEDLRAALNAFLYRTGEQSNKFMLVLASNTPEQFDWAVNDRLDEMVEFSLPGIEERERLVRLYFDKFVLQPAAEGARRLKVEQFDYSALCTKMAGMSAGMSGREIAKLGVAWQAAAYASPDGVLTEKMVIDRLEDAIKQHKQKVDWQSDQEKVETKSLSERSKGKVKDKRQGKEHMKSRLDCQEEDLNEALVPKGKLKLVHI</sequence>
<organism evidence="13 14">
    <name type="scientific">Polyplax serrata</name>
    <name type="common">Common mouse louse</name>
    <dbReference type="NCBI Taxonomy" id="468196"/>
    <lineage>
        <taxon>Eukaryota</taxon>
        <taxon>Metazoa</taxon>
        <taxon>Ecdysozoa</taxon>
        <taxon>Arthropoda</taxon>
        <taxon>Hexapoda</taxon>
        <taxon>Insecta</taxon>
        <taxon>Pterygota</taxon>
        <taxon>Neoptera</taxon>
        <taxon>Paraneoptera</taxon>
        <taxon>Psocodea</taxon>
        <taxon>Troctomorpha</taxon>
        <taxon>Phthiraptera</taxon>
        <taxon>Anoplura</taxon>
        <taxon>Polyplacidae</taxon>
        <taxon>Polyplax</taxon>
    </lineage>
</organism>
<feature type="coiled-coil region" evidence="10">
    <location>
        <begin position="54"/>
        <end position="112"/>
    </location>
</feature>
<dbReference type="SMART" id="SM00382">
    <property type="entry name" value="AAA"/>
    <property type="match status" value="1"/>
</dbReference>
<evidence type="ECO:0000256" key="7">
    <source>
        <dbReference type="ARBA" id="ARBA00023128"/>
    </source>
</evidence>
<dbReference type="CDD" id="cd19512">
    <property type="entry name" value="RecA-like_ATAD3-like"/>
    <property type="match status" value="1"/>
</dbReference>
<proteinExistence type="predicted"/>
<accession>A0ABR1B4X5</accession>
<dbReference type="SUPFAM" id="SSF52540">
    <property type="entry name" value="P-loop containing nucleoside triphosphate hydrolases"/>
    <property type="match status" value="1"/>
</dbReference>
<keyword evidence="7" id="KW-0496">Mitochondrion</keyword>
<dbReference type="EMBL" id="JAWJWF010000003">
    <property type="protein sequence ID" value="KAK6635005.1"/>
    <property type="molecule type" value="Genomic_DNA"/>
</dbReference>
<feature type="region of interest" description="Disordered" evidence="11">
    <location>
        <begin position="569"/>
        <end position="603"/>
    </location>
</feature>
<evidence type="ECO:0000256" key="1">
    <source>
        <dbReference type="ARBA" id="ARBA00004273"/>
    </source>
</evidence>
<evidence type="ECO:0000313" key="14">
    <source>
        <dbReference type="Proteomes" id="UP001359485"/>
    </source>
</evidence>
<dbReference type="InterPro" id="IPR003593">
    <property type="entry name" value="AAA+_ATPase"/>
</dbReference>
<keyword evidence="4" id="KW-0999">Mitochondrion inner membrane</keyword>
<keyword evidence="3" id="KW-0547">Nucleotide-binding</keyword>
<keyword evidence="8" id="KW-0472">Membrane</keyword>
<evidence type="ECO:0000256" key="3">
    <source>
        <dbReference type="ARBA" id="ARBA00022741"/>
    </source>
</evidence>
<reference evidence="13 14" key="1">
    <citation type="submission" date="2023-09" db="EMBL/GenBank/DDBJ databases">
        <title>Genomes of two closely related lineages of the louse Polyplax serrata with different host specificities.</title>
        <authorList>
            <person name="Martinu J."/>
            <person name="Tarabai H."/>
            <person name="Stefka J."/>
            <person name="Hypsa V."/>
        </authorList>
    </citation>
    <scope>NUCLEOTIDE SEQUENCE [LARGE SCALE GENOMIC DNA]</scope>
    <source>
        <strain evidence="13">98ZLc_SE</strain>
    </source>
</reference>
<dbReference type="InterPro" id="IPR021911">
    <property type="entry name" value="ATAD3_N"/>
</dbReference>
<feature type="compositionally biased region" description="Basic and acidic residues" evidence="11">
    <location>
        <begin position="149"/>
        <end position="163"/>
    </location>
</feature>
<evidence type="ECO:0000256" key="6">
    <source>
        <dbReference type="ARBA" id="ARBA00023054"/>
    </source>
</evidence>
<keyword evidence="9" id="KW-1135">Mitochondrion nucleoid</keyword>
<keyword evidence="14" id="KW-1185">Reference proteome</keyword>